<feature type="transmembrane region" description="Helical" evidence="1">
    <location>
        <begin position="46"/>
        <end position="68"/>
    </location>
</feature>
<keyword evidence="1" id="KW-0812">Transmembrane</keyword>
<proteinExistence type="predicted"/>
<dbReference type="Proteomes" id="UP001595555">
    <property type="component" value="Unassembled WGS sequence"/>
</dbReference>
<keyword evidence="1" id="KW-0472">Membrane</keyword>
<dbReference type="RefSeq" id="WP_324259810.1">
    <property type="nucleotide sequence ID" value="NZ_JAYKTU010000010.1"/>
</dbReference>
<evidence type="ECO:0000313" key="3">
    <source>
        <dbReference type="Proteomes" id="UP001595555"/>
    </source>
</evidence>
<dbReference type="EMBL" id="JBHRTF010000004">
    <property type="protein sequence ID" value="MFC3115635.1"/>
    <property type="molecule type" value="Genomic_DNA"/>
</dbReference>
<feature type="transmembrane region" description="Helical" evidence="1">
    <location>
        <begin position="20"/>
        <end position="39"/>
    </location>
</feature>
<keyword evidence="1" id="KW-1133">Transmembrane helix</keyword>
<name>A0ABV7FDE4_9GAMM</name>
<sequence length="145" mass="15788">MTKTSTMTKTNNASAGMSHAKRAAIASAFIFPGAGLFLLGQRLRGCIFAVPSALIIGLLFINLLQVAIQLSNELDERAKRGDFALDIPYLWQSLHNAVFASPYWEQGKWLLLAAWLFSITSSYAVGKKRDLEQAQTTATAAPESP</sequence>
<reference evidence="3" key="1">
    <citation type="journal article" date="2019" name="Int. J. Syst. Evol. Microbiol.">
        <title>The Global Catalogue of Microorganisms (GCM) 10K type strain sequencing project: providing services to taxonomists for standard genome sequencing and annotation.</title>
        <authorList>
            <consortium name="The Broad Institute Genomics Platform"/>
            <consortium name="The Broad Institute Genome Sequencing Center for Infectious Disease"/>
            <person name="Wu L."/>
            <person name="Ma J."/>
        </authorList>
    </citation>
    <scope>NUCLEOTIDE SEQUENCE [LARGE SCALE GENOMIC DNA]</scope>
    <source>
        <strain evidence="3">KCTC 52237</strain>
    </source>
</reference>
<feature type="transmembrane region" description="Helical" evidence="1">
    <location>
        <begin position="109"/>
        <end position="126"/>
    </location>
</feature>
<evidence type="ECO:0000313" key="2">
    <source>
        <dbReference type="EMBL" id="MFC3115635.1"/>
    </source>
</evidence>
<organism evidence="2 3">
    <name type="scientific">Cellvibrio fontiphilus</name>
    <dbReference type="NCBI Taxonomy" id="1815559"/>
    <lineage>
        <taxon>Bacteria</taxon>
        <taxon>Pseudomonadati</taxon>
        <taxon>Pseudomonadota</taxon>
        <taxon>Gammaproteobacteria</taxon>
        <taxon>Cellvibrionales</taxon>
        <taxon>Cellvibrionaceae</taxon>
        <taxon>Cellvibrio</taxon>
    </lineage>
</organism>
<keyword evidence="3" id="KW-1185">Reference proteome</keyword>
<accession>A0ABV7FDE4</accession>
<comment type="caution">
    <text evidence="2">The sequence shown here is derived from an EMBL/GenBank/DDBJ whole genome shotgun (WGS) entry which is preliminary data.</text>
</comment>
<protein>
    <submittedName>
        <fullName evidence="2">Uncharacterized protein</fullName>
    </submittedName>
</protein>
<evidence type="ECO:0000256" key="1">
    <source>
        <dbReference type="SAM" id="Phobius"/>
    </source>
</evidence>
<gene>
    <name evidence="2" type="ORF">ACFODX_08725</name>
</gene>